<dbReference type="Pfam" id="PF03151">
    <property type="entry name" value="TPT"/>
    <property type="match status" value="1"/>
</dbReference>
<keyword evidence="1" id="KW-1133">Transmembrane helix</keyword>
<dbReference type="AlphaFoldDB" id="A0AAV2PTE1"/>
<organism evidence="3 4">
    <name type="scientific">Meganyctiphanes norvegica</name>
    <name type="common">Northern krill</name>
    <name type="synonym">Thysanopoda norvegica</name>
    <dbReference type="NCBI Taxonomy" id="48144"/>
    <lineage>
        <taxon>Eukaryota</taxon>
        <taxon>Metazoa</taxon>
        <taxon>Ecdysozoa</taxon>
        <taxon>Arthropoda</taxon>
        <taxon>Crustacea</taxon>
        <taxon>Multicrustacea</taxon>
        <taxon>Malacostraca</taxon>
        <taxon>Eumalacostraca</taxon>
        <taxon>Eucarida</taxon>
        <taxon>Euphausiacea</taxon>
        <taxon>Euphausiidae</taxon>
        <taxon>Meganyctiphanes</taxon>
    </lineage>
</organism>
<feature type="transmembrane region" description="Helical" evidence="1">
    <location>
        <begin position="49"/>
        <end position="74"/>
    </location>
</feature>
<dbReference type="InterPro" id="IPR004853">
    <property type="entry name" value="Sugar_P_trans_dom"/>
</dbReference>
<keyword evidence="1" id="KW-0472">Membrane</keyword>
<comment type="caution">
    <text evidence="3">The sequence shown here is derived from an EMBL/GenBank/DDBJ whole genome shotgun (WGS) entry which is preliminary data.</text>
</comment>
<reference evidence="3 4" key="1">
    <citation type="submission" date="2024-05" db="EMBL/GenBank/DDBJ databases">
        <authorList>
            <person name="Wallberg A."/>
        </authorList>
    </citation>
    <scope>NUCLEOTIDE SEQUENCE [LARGE SCALE GENOMIC DNA]</scope>
</reference>
<evidence type="ECO:0000313" key="4">
    <source>
        <dbReference type="Proteomes" id="UP001497623"/>
    </source>
</evidence>
<sequence>GNEMLSGLQLFFVSCLFGAWYSASLYLFNKQLSVTEDYSILSSESIRMGMYFSGQHIMSYLLLISISITSHALLNCLKRAFIIFISAVVLGIQLPPVQILGIVITIIGSILYAIEVKKPKTGKPEEERVFSFDYTFSKPFKLILLLPVTLLLCITVIDTNQNNNYLPQYSVQDHATAVWTFDAPITTKSLELVNSKFDPSITSLKIFCANVEKCKNSVSGINSESLSIQIIQLKAFELSSNTPVAAWMASHPINKIKSLTCFPAYFHKMMYLSALWKYGGIVIDMALNVKENSYINDFLTSSSFEWCLLDQSKSSALICNLLPEHRYTEMLMGEVSKLFMKSPKSCKFDSPLPDRNILTKLV</sequence>
<feature type="transmembrane region" description="Helical" evidence="1">
    <location>
        <begin position="140"/>
        <end position="157"/>
    </location>
</feature>
<accession>A0AAV2PTE1</accession>
<feature type="transmembrane region" description="Helical" evidence="1">
    <location>
        <begin position="6"/>
        <end position="28"/>
    </location>
</feature>
<feature type="domain" description="Sugar phosphate transporter" evidence="2">
    <location>
        <begin position="39"/>
        <end position="112"/>
    </location>
</feature>
<dbReference type="Proteomes" id="UP001497623">
    <property type="component" value="Unassembled WGS sequence"/>
</dbReference>
<evidence type="ECO:0000313" key="3">
    <source>
        <dbReference type="EMBL" id="CAL4064012.1"/>
    </source>
</evidence>
<feature type="non-terminal residue" evidence="3">
    <location>
        <position position="1"/>
    </location>
</feature>
<dbReference type="EMBL" id="CAXKWB010001320">
    <property type="protein sequence ID" value="CAL4064012.1"/>
    <property type="molecule type" value="Genomic_DNA"/>
</dbReference>
<keyword evidence="4" id="KW-1185">Reference proteome</keyword>
<evidence type="ECO:0000256" key="1">
    <source>
        <dbReference type="SAM" id="Phobius"/>
    </source>
</evidence>
<keyword evidence="1" id="KW-0812">Transmembrane</keyword>
<feature type="transmembrane region" description="Helical" evidence="1">
    <location>
        <begin position="80"/>
        <end position="113"/>
    </location>
</feature>
<feature type="non-terminal residue" evidence="3">
    <location>
        <position position="362"/>
    </location>
</feature>
<name>A0AAV2PTE1_MEGNR</name>
<protein>
    <recommendedName>
        <fullName evidence="2">Sugar phosphate transporter domain-containing protein</fullName>
    </recommendedName>
</protein>
<proteinExistence type="predicted"/>
<evidence type="ECO:0000259" key="2">
    <source>
        <dbReference type="Pfam" id="PF03151"/>
    </source>
</evidence>
<gene>
    <name evidence="3" type="ORF">MNOR_LOCUS3764</name>
</gene>